<dbReference type="GO" id="GO:0046084">
    <property type="term" value="P:adenine biosynthetic process"/>
    <property type="evidence" value="ECO:0007669"/>
    <property type="project" value="TreeGrafter"/>
</dbReference>
<keyword evidence="5 12" id="KW-0436">Ligase</keyword>
<evidence type="ECO:0000256" key="3">
    <source>
        <dbReference type="ARBA" id="ARBA00013047"/>
    </source>
</evidence>
<dbReference type="Gene3D" id="3.30.1330.10">
    <property type="entry name" value="PurM-like, N-terminal domain"/>
    <property type="match status" value="1"/>
</dbReference>
<evidence type="ECO:0000259" key="13">
    <source>
        <dbReference type="Pfam" id="PF00586"/>
    </source>
</evidence>
<proteinExistence type="inferred from homology"/>
<evidence type="ECO:0000256" key="2">
    <source>
        <dbReference type="ARBA" id="ARBA00010280"/>
    </source>
</evidence>
<evidence type="ECO:0000313" key="15">
    <source>
        <dbReference type="EMBL" id="SFH72132.1"/>
    </source>
</evidence>
<dbReference type="InterPro" id="IPR004733">
    <property type="entry name" value="PurM_cligase"/>
</dbReference>
<dbReference type="SUPFAM" id="SSF56042">
    <property type="entry name" value="PurM C-terminal domain-like"/>
    <property type="match status" value="1"/>
</dbReference>
<protein>
    <recommendedName>
        <fullName evidence="4 12">Phosphoribosylformylglycinamidine cyclo-ligase</fullName>
        <ecNumber evidence="3 12">6.3.3.1</ecNumber>
    </recommendedName>
    <alternativeName>
        <fullName evidence="9 12">AIR synthase</fullName>
    </alternativeName>
    <alternativeName>
        <fullName evidence="10 12">AIRS</fullName>
    </alternativeName>
    <alternativeName>
        <fullName evidence="8 12">Phosphoribosyl-aminoimidazole synthetase</fullName>
    </alternativeName>
</protein>
<keyword evidence="12" id="KW-0963">Cytoplasm</keyword>
<comment type="catalytic activity">
    <reaction evidence="11 12">
        <text>2-formamido-N(1)-(5-O-phospho-beta-D-ribosyl)acetamidine + ATP = 5-amino-1-(5-phospho-beta-D-ribosyl)imidazole + ADP + phosphate + H(+)</text>
        <dbReference type="Rhea" id="RHEA:23032"/>
        <dbReference type="ChEBI" id="CHEBI:15378"/>
        <dbReference type="ChEBI" id="CHEBI:30616"/>
        <dbReference type="ChEBI" id="CHEBI:43474"/>
        <dbReference type="ChEBI" id="CHEBI:137981"/>
        <dbReference type="ChEBI" id="CHEBI:147287"/>
        <dbReference type="ChEBI" id="CHEBI:456216"/>
        <dbReference type="EC" id="6.3.3.1"/>
    </reaction>
</comment>
<dbReference type="CDD" id="cd02196">
    <property type="entry name" value="PurM"/>
    <property type="match status" value="1"/>
</dbReference>
<keyword evidence="16" id="KW-1185">Reference proteome</keyword>
<gene>
    <name evidence="12" type="primary">purM</name>
    <name evidence="15" type="ORF">SAMN05192551_102330</name>
</gene>
<evidence type="ECO:0000259" key="14">
    <source>
        <dbReference type="Pfam" id="PF02769"/>
    </source>
</evidence>
<dbReference type="InterPro" id="IPR016188">
    <property type="entry name" value="PurM-like_N"/>
</dbReference>
<dbReference type="GO" id="GO:0004637">
    <property type="term" value="F:phosphoribosylamine-glycine ligase activity"/>
    <property type="evidence" value="ECO:0007669"/>
    <property type="project" value="TreeGrafter"/>
</dbReference>
<organism evidence="15 16">
    <name type="scientific">Tindallia magadiensis</name>
    <dbReference type="NCBI Taxonomy" id="69895"/>
    <lineage>
        <taxon>Bacteria</taxon>
        <taxon>Bacillati</taxon>
        <taxon>Bacillota</taxon>
        <taxon>Clostridia</taxon>
        <taxon>Peptostreptococcales</taxon>
        <taxon>Tindalliaceae</taxon>
        <taxon>Tindallia</taxon>
    </lineage>
</organism>
<dbReference type="GO" id="GO:0005829">
    <property type="term" value="C:cytosol"/>
    <property type="evidence" value="ECO:0007669"/>
    <property type="project" value="TreeGrafter"/>
</dbReference>
<dbReference type="FunFam" id="3.90.650.10:FF:000001">
    <property type="entry name" value="Phosphoribosylformylglycinamidine cyclo-ligase"/>
    <property type="match status" value="1"/>
</dbReference>
<dbReference type="Pfam" id="PF00586">
    <property type="entry name" value="AIRS"/>
    <property type="match status" value="1"/>
</dbReference>
<evidence type="ECO:0000256" key="4">
    <source>
        <dbReference type="ARBA" id="ARBA00020367"/>
    </source>
</evidence>
<evidence type="ECO:0000256" key="11">
    <source>
        <dbReference type="ARBA" id="ARBA00049057"/>
    </source>
</evidence>
<dbReference type="InterPro" id="IPR036921">
    <property type="entry name" value="PurM-like_N_sf"/>
</dbReference>
<keyword evidence="6 12" id="KW-0547">Nucleotide-binding</keyword>
<evidence type="ECO:0000256" key="1">
    <source>
        <dbReference type="ARBA" id="ARBA00004686"/>
    </source>
</evidence>
<dbReference type="PANTHER" id="PTHR10520:SF12">
    <property type="entry name" value="TRIFUNCTIONAL PURINE BIOSYNTHETIC PROTEIN ADENOSINE-3"/>
    <property type="match status" value="1"/>
</dbReference>
<evidence type="ECO:0000256" key="9">
    <source>
        <dbReference type="ARBA" id="ARBA00032931"/>
    </source>
</evidence>
<dbReference type="Gene3D" id="3.90.650.10">
    <property type="entry name" value="PurM-like C-terminal domain"/>
    <property type="match status" value="1"/>
</dbReference>
<keyword evidence="7 12" id="KW-0067">ATP-binding</keyword>
<keyword evidence="12" id="KW-0658">Purine biosynthesis</keyword>
<feature type="domain" description="PurM-like C-terminal" evidence="14">
    <location>
        <begin position="175"/>
        <end position="339"/>
    </location>
</feature>
<name>A0A1I3CC74_9FIRM</name>
<comment type="pathway">
    <text evidence="1 12">Purine metabolism; IMP biosynthesis via de novo pathway; 5-amino-1-(5-phospho-D-ribosyl)imidazole from N(2)-formyl-N(1)-(5-phospho-D-ribosyl)glycinamide: step 2/2.</text>
</comment>
<evidence type="ECO:0000256" key="8">
    <source>
        <dbReference type="ARBA" id="ARBA00031908"/>
    </source>
</evidence>
<dbReference type="Pfam" id="PF02769">
    <property type="entry name" value="AIRS_C"/>
    <property type="match status" value="1"/>
</dbReference>
<dbReference type="InterPro" id="IPR036676">
    <property type="entry name" value="PurM-like_C_sf"/>
</dbReference>
<feature type="domain" description="PurM-like N-terminal" evidence="13">
    <location>
        <begin position="57"/>
        <end position="162"/>
    </location>
</feature>
<dbReference type="UniPathway" id="UPA00074">
    <property type="reaction ID" value="UER00129"/>
</dbReference>
<evidence type="ECO:0000256" key="6">
    <source>
        <dbReference type="ARBA" id="ARBA00022741"/>
    </source>
</evidence>
<comment type="similarity">
    <text evidence="2 12">Belongs to the AIR synthase family.</text>
</comment>
<evidence type="ECO:0000256" key="5">
    <source>
        <dbReference type="ARBA" id="ARBA00022598"/>
    </source>
</evidence>
<evidence type="ECO:0000256" key="12">
    <source>
        <dbReference type="HAMAP-Rule" id="MF_00741"/>
    </source>
</evidence>
<evidence type="ECO:0000256" key="10">
    <source>
        <dbReference type="ARBA" id="ARBA00033093"/>
    </source>
</evidence>
<dbReference type="EC" id="6.3.3.1" evidence="3 12"/>
<dbReference type="RefSeq" id="WP_093370681.1">
    <property type="nucleotide sequence ID" value="NZ_FOQA01000002.1"/>
</dbReference>
<dbReference type="HAMAP" id="MF_00741">
    <property type="entry name" value="AIRS"/>
    <property type="match status" value="1"/>
</dbReference>
<dbReference type="InterPro" id="IPR010918">
    <property type="entry name" value="PurM-like_C_dom"/>
</dbReference>
<dbReference type="Proteomes" id="UP000199287">
    <property type="component" value="Unassembled WGS sequence"/>
</dbReference>
<dbReference type="STRING" id="69895.SAMN05192551_102330"/>
<reference evidence="16" key="1">
    <citation type="submission" date="2016-10" db="EMBL/GenBank/DDBJ databases">
        <authorList>
            <person name="Varghese N."/>
            <person name="Submissions S."/>
        </authorList>
    </citation>
    <scope>NUCLEOTIDE SEQUENCE [LARGE SCALE GENOMIC DNA]</scope>
    <source>
        <strain evidence="16">Z-7934</strain>
    </source>
</reference>
<dbReference type="SUPFAM" id="SSF55326">
    <property type="entry name" value="PurM N-terminal domain-like"/>
    <property type="match status" value="1"/>
</dbReference>
<dbReference type="GO" id="GO:0006189">
    <property type="term" value="P:'de novo' IMP biosynthetic process"/>
    <property type="evidence" value="ECO:0007669"/>
    <property type="project" value="UniProtKB-UniRule"/>
</dbReference>
<dbReference type="NCBIfam" id="TIGR00878">
    <property type="entry name" value="purM"/>
    <property type="match status" value="1"/>
</dbReference>
<evidence type="ECO:0000313" key="16">
    <source>
        <dbReference type="Proteomes" id="UP000199287"/>
    </source>
</evidence>
<sequence>MEKVTYESAGVNVEEGQRSVELMKKAVQKTMTKEVLQGLGSFGAMVQPDLKGMNQPVLVSGTDGVGTKLKLAFMMDRHDTIGQDCVAMCVNDILCHGAQPLFFLDYLATGKLEAEKAAAIVAGIAEACQKAGCALVGGETAEMPGFYQDGEYDLAGFAVGMVDRDKLITGETITAGDVIIGLASSGVHSNGFSLVRKVLLEKEGMDLWGSFGDSTLSLGETLLTPTSLYVKPIMEMIQQVSIKGLAHITGGGFYENIPRILPDGTAATIWLGSWHIPDIFHLLKEKGPLDQEVMYGTFNMGIGMVLVVSSEEKEKALELLRANGQQAWVIGEVTSGNKQVTLCDGSE</sequence>
<dbReference type="GO" id="GO:0005524">
    <property type="term" value="F:ATP binding"/>
    <property type="evidence" value="ECO:0007669"/>
    <property type="project" value="UniProtKB-KW"/>
</dbReference>
<comment type="subcellular location">
    <subcellularLocation>
        <location evidence="12">Cytoplasm</location>
    </subcellularLocation>
</comment>
<dbReference type="FunFam" id="3.30.1330.10:FF:000001">
    <property type="entry name" value="Phosphoribosylformylglycinamidine cyclo-ligase"/>
    <property type="match status" value="1"/>
</dbReference>
<dbReference type="OrthoDB" id="9802507at2"/>
<evidence type="ECO:0000256" key="7">
    <source>
        <dbReference type="ARBA" id="ARBA00022840"/>
    </source>
</evidence>
<dbReference type="GO" id="GO:0004641">
    <property type="term" value="F:phosphoribosylformylglycinamidine cyclo-ligase activity"/>
    <property type="evidence" value="ECO:0007669"/>
    <property type="project" value="UniProtKB-UniRule"/>
</dbReference>
<dbReference type="PANTHER" id="PTHR10520">
    <property type="entry name" value="TRIFUNCTIONAL PURINE BIOSYNTHETIC PROTEIN ADENOSINE-3-RELATED"/>
    <property type="match status" value="1"/>
</dbReference>
<dbReference type="EMBL" id="FOQA01000002">
    <property type="protein sequence ID" value="SFH72132.1"/>
    <property type="molecule type" value="Genomic_DNA"/>
</dbReference>
<accession>A0A1I3CC74</accession>
<dbReference type="AlphaFoldDB" id="A0A1I3CC74"/>